<dbReference type="Pfam" id="PF14386">
    <property type="entry name" value="DUF4417"/>
    <property type="match status" value="1"/>
</dbReference>
<accession>A0AAJ1HUS6</accession>
<dbReference type="AlphaFoldDB" id="A0AAJ1HUS6"/>
<dbReference type="Proteomes" id="UP001220670">
    <property type="component" value="Unassembled WGS sequence"/>
</dbReference>
<evidence type="ECO:0000313" key="2">
    <source>
        <dbReference type="Proteomes" id="UP001220670"/>
    </source>
</evidence>
<dbReference type="InterPro" id="IPR025530">
    <property type="entry name" value="DUF4417"/>
</dbReference>
<reference evidence="1" key="1">
    <citation type="submission" date="2023-01" db="EMBL/GenBank/DDBJ databases">
        <title>Genome analysis of 13 Lactobacillus isolated from gut of wild boar.</title>
        <authorList>
            <person name="Papp P."/>
            <person name="Libisch B."/>
            <person name="Nagy T."/>
            <person name="Olasz F."/>
        </authorList>
    </citation>
    <scope>NUCLEOTIDE SEQUENCE</scope>
    <source>
        <strain evidence="1">F146</strain>
    </source>
</reference>
<evidence type="ECO:0000313" key="1">
    <source>
        <dbReference type="EMBL" id="MDC2829922.1"/>
    </source>
</evidence>
<organism evidence="1 2">
    <name type="scientific">Limosilactobacillus mucosae</name>
    <name type="common">Lactobacillus mucosae</name>
    <dbReference type="NCBI Taxonomy" id="97478"/>
    <lineage>
        <taxon>Bacteria</taxon>
        <taxon>Bacillati</taxon>
        <taxon>Bacillota</taxon>
        <taxon>Bacilli</taxon>
        <taxon>Lactobacillales</taxon>
        <taxon>Lactobacillaceae</taxon>
        <taxon>Limosilactobacillus</taxon>
    </lineage>
</organism>
<comment type="caution">
    <text evidence="1">The sequence shown here is derived from an EMBL/GenBank/DDBJ whole genome shotgun (WGS) entry which is preliminary data.</text>
</comment>
<proteinExistence type="predicted"/>
<dbReference type="EMBL" id="JAQONE010000022">
    <property type="protein sequence ID" value="MDC2829922.1"/>
    <property type="molecule type" value="Genomic_DNA"/>
</dbReference>
<protein>
    <submittedName>
        <fullName evidence="1">DUF4417 domain-containing protein</fullName>
    </submittedName>
</protein>
<dbReference type="RefSeq" id="WP_272209050.1">
    <property type="nucleotide sequence ID" value="NZ_JAQOMV010000030.1"/>
</dbReference>
<sequence>MGSKRTISKYNMEFYSQDIATKKYNMPIIYPTVYKPKRLVGFNLINTADSSAGIHFYLDDYQFERLWKRPEFYIEKLKRFDCVLTPDFSLYSDMPMPLMIWNVYRSRLIGQMMQQVGITVIPTVSWANEDTFEFCFDGLPQQSTLSVSTIGVKKNYKARNMWRSGISEMIKHLKPKQLLVYGGKVDFCYPKSVDIVYYENDNIKRLRGLANHGR</sequence>
<name>A0AAJ1HUS6_LIMMU</name>
<gene>
    <name evidence="1" type="ORF">PO250_06325</name>
</gene>